<evidence type="ECO:0000313" key="3">
    <source>
        <dbReference type="Proteomes" id="UP000317940"/>
    </source>
</evidence>
<dbReference type="SUPFAM" id="SSF56601">
    <property type="entry name" value="beta-lactamase/transpeptidase-like"/>
    <property type="match status" value="1"/>
</dbReference>
<comment type="caution">
    <text evidence="2">The sequence shown here is derived from an EMBL/GenBank/DDBJ whole genome shotgun (WGS) entry which is preliminary data.</text>
</comment>
<accession>A0A561UAP7</accession>
<evidence type="ECO:0000313" key="2">
    <source>
        <dbReference type="EMBL" id="TWF96436.1"/>
    </source>
</evidence>
<sequence>MGFDRERLTGLHDVLAGHVAHGGVPGLVALVAQGDQVHVEALGKRSLGGGPVGRDTLFRVASMTKPVTAVAALILAEECRLRLDGPVDELLPELAGRRVLADPLGPLDDTVPAHRSITLRDLLTFRMGTGLVMAPPGSYPIQRAMEVLDLGQHAPHPALPPEPEEWLRRFATLPLMHQPGERWLYNTAFDVLGVLIARASGRPFEEFLRERVFEPLGMRDTGFHVPADQLDRFTTCYAGDPGNGGPAVYDEVNGEWAAPPAFPAGSAGLVSTVDDFLAFGRMLLAGGRYGGRRLLSPGTVELLATDQLTEQQKTLGQLVPGYFDGRGWGMGVAVVTRTAELGHPAGQYGWDGGLGSSWAVDPVRGTVGVLLTSRAWSSPAPPPVCQDFWTAMYAALTD</sequence>
<organism evidence="2 3">
    <name type="scientific">Kitasatospora viridis</name>
    <dbReference type="NCBI Taxonomy" id="281105"/>
    <lineage>
        <taxon>Bacteria</taxon>
        <taxon>Bacillati</taxon>
        <taxon>Actinomycetota</taxon>
        <taxon>Actinomycetes</taxon>
        <taxon>Kitasatosporales</taxon>
        <taxon>Streptomycetaceae</taxon>
        <taxon>Kitasatospora</taxon>
    </lineage>
</organism>
<dbReference type="OrthoDB" id="4281716at2"/>
<gene>
    <name evidence="2" type="ORF">FHX73_11208</name>
</gene>
<feature type="domain" description="Beta-lactamase-related" evidence="1">
    <location>
        <begin position="14"/>
        <end position="375"/>
    </location>
</feature>
<dbReference type="Proteomes" id="UP000317940">
    <property type="component" value="Unassembled WGS sequence"/>
</dbReference>
<dbReference type="PANTHER" id="PTHR43283:SF3">
    <property type="entry name" value="BETA-LACTAMASE FAMILY PROTEIN (AFU_ORTHOLOGUE AFUA_5G07500)"/>
    <property type="match status" value="1"/>
</dbReference>
<dbReference type="InterPro" id="IPR001466">
    <property type="entry name" value="Beta-lactam-related"/>
</dbReference>
<dbReference type="AlphaFoldDB" id="A0A561UAP7"/>
<name>A0A561UAP7_9ACTN</name>
<evidence type="ECO:0000259" key="1">
    <source>
        <dbReference type="Pfam" id="PF00144"/>
    </source>
</evidence>
<dbReference type="Gene3D" id="3.40.710.10">
    <property type="entry name" value="DD-peptidase/beta-lactamase superfamily"/>
    <property type="match status" value="1"/>
</dbReference>
<dbReference type="EMBL" id="VIWT01000001">
    <property type="protein sequence ID" value="TWF96436.1"/>
    <property type="molecule type" value="Genomic_DNA"/>
</dbReference>
<dbReference type="InterPro" id="IPR012338">
    <property type="entry name" value="Beta-lactam/transpept-like"/>
</dbReference>
<reference evidence="2 3" key="1">
    <citation type="submission" date="2019-06" db="EMBL/GenBank/DDBJ databases">
        <title>Sequencing the genomes of 1000 actinobacteria strains.</title>
        <authorList>
            <person name="Klenk H.-P."/>
        </authorList>
    </citation>
    <scope>NUCLEOTIDE SEQUENCE [LARGE SCALE GENOMIC DNA]</scope>
    <source>
        <strain evidence="2 3">DSM 44826</strain>
    </source>
</reference>
<dbReference type="PANTHER" id="PTHR43283">
    <property type="entry name" value="BETA-LACTAMASE-RELATED"/>
    <property type="match status" value="1"/>
</dbReference>
<dbReference type="InterPro" id="IPR050789">
    <property type="entry name" value="Diverse_Enzym_Activities"/>
</dbReference>
<dbReference type="RefSeq" id="WP_145902795.1">
    <property type="nucleotide sequence ID" value="NZ_BAAAMZ010000041.1"/>
</dbReference>
<protein>
    <submittedName>
        <fullName evidence="2">CubicO group peptidase (Beta-lactamase class C family)</fullName>
    </submittedName>
</protein>
<proteinExistence type="predicted"/>
<dbReference type="Pfam" id="PF00144">
    <property type="entry name" value="Beta-lactamase"/>
    <property type="match status" value="1"/>
</dbReference>
<keyword evidence="3" id="KW-1185">Reference proteome</keyword>